<dbReference type="Proteomes" id="UP000663193">
    <property type="component" value="Chromosome 3"/>
</dbReference>
<reference evidence="2" key="1">
    <citation type="journal article" date="2021" name="BMC Genomics">
        <title>Chromosome-level genome assembly and manually-curated proteome of model necrotroph Parastagonospora nodorum Sn15 reveals a genome-wide trove of candidate effector homologs, and redundancy of virulence-related functions within an accessory chromosome.</title>
        <authorList>
            <person name="Bertazzoni S."/>
            <person name="Jones D.A.B."/>
            <person name="Phan H.T."/>
            <person name="Tan K.-C."/>
            <person name="Hane J.K."/>
        </authorList>
    </citation>
    <scope>NUCLEOTIDE SEQUENCE [LARGE SCALE GENOMIC DNA]</scope>
    <source>
        <strain evidence="2">SN15 / ATCC MYA-4574 / FGSC 10173)</strain>
    </source>
</reference>
<dbReference type="EMBL" id="CP069025">
    <property type="protein sequence ID" value="QRC93121.1"/>
    <property type="molecule type" value="Genomic_DNA"/>
</dbReference>
<dbReference type="VEuPathDB" id="FungiDB:JI435_403380"/>
<gene>
    <name evidence="1" type="ORF">JI435_403380</name>
</gene>
<evidence type="ECO:0000313" key="2">
    <source>
        <dbReference type="Proteomes" id="UP000663193"/>
    </source>
</evidence>
<proteinExistence type="predicted"/>
<accession>A0A7U2HYA0</accession>
<dbReference type="AlphaFoldDB" id="A0A7U2HYA0"/>
<name>A0A7U2HYA0_PHANO</name>
<protein>
    <submittedName>
        <fullName evidence="1">Uncharacterized protein</fullName>
    </submittedName>
</protein>
<keyword evidence="2" id="KW-1185">Reference proteome</keyword>
<organism evidence="1 2">
    <name type="scientific">Phaeosphaeria nodorum (strain SN15 / ATCC MYA-4574 / FGSC 10173)</name>
    <name type="common">Glume blotch fungus</name>
    <name type="synonym">Parastagonospora nodorum</name>
    <dbReference type="NCBI Taxonomy" id="321614"/>
    <lineage>
        <taxon>Eukaryota</taxon>
        <taxon>Fungi</taxon>
        <taxon>Dikarya</taxon>
        <taxon>Ascomycota</taxon>
        <taxon>Pezizomycotina</taxon>
        <taxon>Dothideomycetes</taxon>
        <taxon>Pleosporomycetidae</taxon>
        <taxon>Pleosporales</taxon>
        <taxon>Pleosporineae</taxon>
        <taxon>Phaeosphaeriaceae</taxon>
        <taxon>Parastagonospora</taxon>
    </lineage>
</organism>
<sequence length="70" mass="7703">MRGFPIRAKIASFHSANEAVLSFEVIMKDAERSVVGGREALLSVSCFRCIRVVPETFLYGPHVPVVLQGI</sequence>
<evidence type="ECO:0000313" key="1">
    <source>
        <dbReference type="EMBL" id="QRC93121.1"/>
    </source>
</evidence>